<dbReference type="GO" id="GO:0005737">
    <property type="term" value="C:cytoplasm"/>
    <property type="evidence" value="ECO:0007669"/>
    <property type="project" value="UniProtKB-SubCell"/>
</dbReference>
<keyword evidence="7 14" id="KW-0949">S-adenosyl-L-methionine</keyword>
<dbReference type="InterPro" id="IPR023404">
    <property type="entry name" value="rSAM_horseshoe"/>
</dbReference>
<evidence type="ECO:0000256" key="12">
    <source>
        <dbReference type="ARBA" id="ARBA00023244"/>
    </source>
</evidence>
<name>A0A1F7RXR0_9BACT</name>
<dbReference type="Pfam" id="PF04055">
    <property type="entry name" value="Radical_SAM"/>
    <property type="match status" value="1"/>
</dbReference>
<evidence type="ECO:0000256" key="14">
    <source>
        <dbReference type="PIRNR" id="PIRNR000167"/>
    </source>
</evidence>
<dbReference type="InterPro" id="IPR006638">
    <property type="entry name" value="Elp3/MiaA/NifB-like_rSAM"/>
</dbReference>
<feature type="binding site" evidence="16">
    <location>
        <position position="70"/>
    </location>
    <ligand>
        <name>[4Fe-4S] cluster</name>
        <dbReference type="ChEBI" id="CHEBI:49883"/>
        <note>4Fe-4S-S-AdoMet</note>
    </ligand>
</feature>
<evidence type="ECO:0000256" key="3">
    <source>
        <dbReference type="ARBA" id="ARBA00005493"/>
    </source>
</evidence>
<keyword evidence="11 14" id="KW-0411">Iron-sulfur</keyword>
<dbReference type="InterPro" id="IPR007197">
    <property type="entry name" value="rSAM"/>
</dbReference>
<evidence type="ECO:0000256" key="9">
    <source>
        <dbReference type="ARBA" id="ARBA00023002"/>
    </source>
</evidence>
<dbReference type="Proteomes" id="UP000178797">
    <property type="component" value="Unassembled WGS sequence"/>
</dbReference>
<dbReference type="PIRSF" id="PIRSF000167">
    <property type="entry name" value="HemN"/>
    <property type="match status" value="1"/>
</dbReference>
<dbReference type="Gene3D" id="1.10.10.920">
    <property type="match status" value="1"/>
</dbReference>
<evidence type="ECO:0000259" key="17">
    <source>
        <dbReference type="PROSITE" id="PS51918"/>
    </source>
</evidence>
<dbReference type="AlphaFoldDB" id="A0A1F7RXR0"/>
<proteinExistence type="inferred from homology"/>
<dbReference type="Pfam" id="PF06969">
    <property type="entry name" value="HemN_C"/>
    <property type="match status" value="1"/>
</dbReference>
<sequence>MEKIPDMEIINLINKYNVQGPYYTSYPTGKVWSDDFRAADYKEALKDILNENKKIPLSLYIHFPFCVRLCNFCFCYTKITKNFNKIDAFLQTLYREIHLLKDFFTQNDYVPNIREIHLGGGSPSYMNKYEFKQLIAEISLLVDPHKLDEFTIEIDAITVNQDKLKLYHDSGINRISFGIQDFDPNVQDVIGRIQSPQLLEKLLIPEIRESFKGVNFDLMYGLPLQTRASFSETLDTTLTLSPDRVAIYNYFHMPELYKHQAKISKSDLPDTIEKTMTFIDASNKLTSNNYEAIGIDHFAKLTDDLAIAKRNKTLRRHFMGYTAGRAPNLIGIGPSTLCGFTRYYAQNVYSLEEYASALSKNDFPILHGYKLTDDDIIRRDVINSLLCYFRVDFKDIESRYKITFNEYFEEELKLLDDLIKDGILIYSKNFIDMTPAGHFFVRNVCTLFDKYFKTDTSSQYVPALQRSSTSSYKIQSCGGE</sequence>
<dbReference type="EMBL" id="MGDE01000095">
    <property type="protein sequence ID" value="OGL46313.1"/>
    <property type="molecule type" value="Genomic_DNA"/>
</dbReference>
<feature type="binding site" evidence="15">
    <location>
        <position position="192"/>
    </location>
    <ligand>
        <name>S-adenosyl-L-methionine</name>
        <dbReference type="ChEBI" id="CHEBI:59789"/>
        <label>2</label>
    </ligand>
</feature>
<dbReference type="EC" id="1.3.98.3" evidence="14"/>
<evidence type="ECO:0000256" key="6">
    <source>
        <dbReference type="ARBA" id="ARBA00022490"/>
    </source>
</evidence>
<dbReference type="Gene3D" id="3.80.30.20">
    <property type="entry name" value="tm_1862 like domain"/>
    <property type="match status" value="1"/>
</dbReference>
<evidence type="ECO:0000256" key="1">
    <source>
        <dbReference type="ARBA" id="ARBA00004496"/>
    </source>
</evidence>
<accession>A0A1F7RXR0</accession>
<evidence type="ECO:0000313" key="18">
    <source>
        <dbReference type="EMBL" id="OGL46313.1"/>
    </source>
</evidence>
<dbReference type="FunFam" id="1.10.10.920:FF:000001">
    <property type="entry name" value="Coproporphyrinogen-III oxidase"/>
    <property type="match status" value="1"/>
</dbReference>
<dbReference type="GO" id="GO:0051539">
    <property type="term" value="F:4 iron, 4 sulfur cluster binding"/>
    <property type="evidence" value="ECO:0007669"/>
    <property type="project" value="UniProtKB-KW"/>
</dbReference>
<dbReference type="PANTHER" id="PTHR13932:SF6">
    <property type="entry name" value="OXYGEN-INDEPENDENT COPROPORPHYRINOGEN III OXIDASE"/>
    <property type="match status" value="1"/>
</dbReference>
<dbReference type="InterPro" id="IPR034505">
    <property type="entry name" value="Coproporphyrinogen-III_oxidase"/>
</dbReference>
<dbReference type="GO" id="GO:0051989">
    <property type="term" value="F:coproporphyrinogen dehydrogenase activity"/>
    <property type="evidence" value="ECO:0007669"/>
    <property type="project" value="UniProtKB-EC"/>
</dbReference>
<evidence type="ECO:0000256" key="13">
    <source>
        <dbReference type="ARBA" id="ARBA00048321"/>
    </source>
</evidence>
<feature type="binding site" evidence="15">
    <location>
        <position position="60"/>
    </location>
    <ligand>
        <name>S-adenosyl-L-methionine</name>
        <dbReference type="ChEBI" id="CHEBI:59789"/>
        <label>1</label>
    </ligand>
</feature>
<comment type="catalytic activity">
    <reaction evidence="13 14">
        <text>coproporphyrinogen III + 2 S-adenosyl-L-methionine = protoporphyrinogen IX + 2 5'-deoxyadenosine + 2 L-methionine + 2 CO2</text>
        <dbReference type="Rhea" id="RHEA:15425"/>
        <dbReference type="ChEBI" id="CHEBI:16526"/>
        <dbReference type="ChEBI" id="CHEBI:17319"/>
        <dbReference type="ChEBI" id="CHEBI:57307"/>
        <dbReference type="ChEBI" id="CHEBI:57309"/>
        <dbReference type="ChEBI" id="CHEBI:57844"/>
        <dbReference type="ChEBI" id="CHEBI:59789"/>
        <dbReference type="EC" id="1.3.98.3"/>
    </reaction>
</comment>
<feature type="binding site" evidence="16">
    <location>
        <position position="73"/>
    </location>
    <ligand>
        <name>[4Fe-4S] cluster</name>
        <dbReference type="ChEBI" id="CHEBI:49883"/>
        <note>4Fe-4S-S-AdoMet</note>
    </ligand>
</feature>
<evidence type="ECO:0000256" key="5">
    <source>
        <dbReference type="ARBA" id="ARBA00022485"/>
    </source>
</evidence>
<keyword evidence="8 14" id="KW-0479">Metal-binding</keyword>
<dbReference type="GO" id="GO:0006782">
    <property type="term" value="P:protoporphyrinogen IX biosynthetic process"/>
    <property type="evidence" value="ECO:0007669"/>
    <property type="project" value="UniProtKB-UniPathway"/>
</dbReference>
<dbReference type="SUPFAM" id="SSF102114">
    <property type="entry name" value="Radical SAM enzymes"/>
    <property type="match status" value="1"/>
</dbReference>
<comment type="caution">
    <text evidence="18">The sequence shown here is derived from an EMBL/GenBank/DDBJ whole genome shotgun (WGS) entry which is preliminary data.</text>
</comment>
<dbReference type="InterPro" id="IPR010723">
    <property type="entry name" value="HemN_C"/>
</dbReference>
<dbReference type="SMART" id="SM00729">
    <property type="entry name" value="Elp3"/>
    <property type="match status" value="1"/>
</dbReference>
<feature type="binding site" evidence="15">
    <location>
        <position position="180"/>
    </location>
    <ligand>
        <name>S-adenosyl-L-methionine</name>
        <dbReference type="ChEBI" id="CHEBI:59789"/>
        <label>2</label>
    </ligand>
</feature>
<comment type="pathway">
    <text evidence="2 14">Porphyrin-containing compound metabolism; protoporphyrin-IX biosynthesis; protoporphyrinogen-IX from coproporphyrinogen-III (AdoMet route): step 1/1.</text>
</comment>
<keyword evidence="6 14" id="KW-0963">Cytoplasm</keyword>
<reference evidence="18 19" key="1">
    <citation type="journal article" date="2016" name="Nat. Commun.">
        <title>Thousands of microbial genomes shed light on interconnected biogeochemical processes in an aquifer system.</title>
        <authorList>
            <person name="Anantharaman K."/>
            <person name="Brown C.T."/>
            <person name="Hug L.A."/>
            <person name="Sharon I."/>
            <person name="Castelle C.J."/>
            <person name="Probst A.J."/>
            <person name="Thomas B.C."/>
            <person name="Singh A."/>
            <person name="Wilkins M.J."/>
            <person name="Karaoz U."/>
            <person name="Brodie E.L."/>
            <person name="Williams K.H."/>
            <person name="Hubbard S.S."/>
            <person name="Banfield J.F."/>
        </authorList>
    </citation>
    <scope>NUCLEOTIDE SEQUENCE [LARGE SCALE GENOMIC DNA]</scope>
</reference>
<evidence type="ECO:0000256" key="15">
    <source>
        <dbReference type="PIRSR" id="PIRSR000167-1"/>
    </source>
</evidence>
<dbReference type="SFLD" id="SFLDG01065">
    <property type="entry name" value="anaerobic_coproporphyrinogen-I"/>
    <property type="match status" value="1"/>
</dbReference>
<protein>
    <recommendedName>
        <fullName evidence="14">Coproporphyrinogen-III oxidase</fullName>
        <ecNumber evidence="14">1.3.98.3</ecNumber>
    </recommendedName>
</protein>
<organism evidence="18 19">
    <name type="scientific">Candidatus Schekmanbacteria bacterium RBG_16_38_10</name>
    <dbReference type="NCBI Taxonomy" id="1817879"/>
    <lineage>
        <taxon>Bacteria</taxon>
        <taxon>Candidatus Schekmaniibacteriota</taxon>
    </lineage>
</organism>
<evidence type="ECO:0000256" key="2">
    <source>
        <dbReference type="ARBA" id="ARBA00004785"/>
    </source>
</evidence>
<dbReference type="InterPro" id="IPR004558">
    <property type="entry name" value="Coprogen_oxidase_HemN"/>
</dbReference>
<feature type="domain" description="Radical SAM core" evidence="17">
    <location>
        <begin position="51"/>
        <end position="280"/>
    </location>
</feature>
<dbReference type="UniPathway" id="UPA00251">
    <property type="reaction ID" value="UER00323"/>
</dbReference>
<evidence type="ECO:0000256" key="10">
    <source>
        <dbReference type="ARBA" id="ARBA00023004"/>
    </source>
</evidence>
<evidence type="ECO:0000256" key="7">
    <source>
        <dbReference type="ARBA" id="ARBA00022691"/>
    </source>
</evidence>
<keyword evidence="5 14" id="KW-0004">4Fe-4S</keyword>
<gene>
    <name evidence="18" type="ORF">A2W05_11705</name>
</gene>
<evidence type="ECO:0000313" key="19">
    <source>
        <dbReference type="Proteomes" id="UP000178797"/>
    </source>
</evidence>
<comment type="similarity">
    <text evidence="3 14">Belongs to the anaerobic coproporphyrinogen-III oxidase family.</text>
</comment>
<keyword evidence="9 14" id="KW-0560">Oxidoreductase</keyword>
<keyword evidence="10 14" id="KW-0408">Iron</keyword>
<evidence type="ECO:0000256" key="4">
    <source>
        <dbReference type="ARBA" id="ARBA00011245"/>
    </source>
</evidence>
<feature type="binding site" evidence="15">
    <location>
        <position position="120"/>
    </location>
    <ligand>
        <name>S-adenosyl-L-methionine</name>
        <dbReference type="ChEBI" id="CHEBI:59789"/>
        <label>1</label>
    </ligand>
</feature>
<evidence type="ECO:0000256" key="11">
    <source>
        <dbReference type="ARBA" id="ARBA00023014"/>
    </source>
</evidence>
<dbReference type="SFLD" id="SFLDS00029">
    <property type="entry name" value="Radical_SAM"/>
    <property type="match status" value="1"/>
</dbReference>
<dbReference type="InterPro" id="IPR058240">
    <property type="entry name" value="rSAM_sf"/>
</dbReference>
<dbReference type="NCBIfam" id="TIGR00538">
    <property type="entry name" value="hemN"/>
    <property type="match status" value="1"/>
</dbReference>
<comment type="subcellular location">
    <subcellularLocation>
        <location evidence="1 14">Cytoplasm</location>
    </subcellularLocation>
</comment>
<dbReference type="GO" id="GO:0004109">
    <property type="term" value="F:coproporphyrinogen oxidase activity"/>
    <property type="evidence" value="ECO:0007669"/>
    <property type="project" value="InterPro"/>
</dbReference>
<keyword evidence="12 14" id="KW-0627">Porphyrin biosynthesis</keyword>
<comment type="subunit">
    <text evidence="4">Monomer.</text>
</comment>
<feature type="binding site" evidence="15">
    <location>
        <position position="153"/>
    </location>
    <ligand>
        <name>S-adenosyl-L-methionine</name>
        <dbReference type="ChEBI" id="CHEBI:59789"/>
        <label>1</label>
    </ligand>
</feature>
<evidence type="ECO:0000256" key="8">
    <source>
        <dbReference type="ARBA" id="ARBA00022723"/>
    </source>
</evidence>
<dbReference type="PANTHER" id="PTHR13932">
    <property type="entry name" value="COPROPORPHYRINIGEN III OXIDASE"/>
    <property type="match status" value="1"/>
</dbReference>
<dbReference type="GO" id="GO:0046872">
    <property type="term" value="F:metal ion binding"/>
    <property type="evidence" value="ECO:0007669"/>
    <property type="project" value="UniProtKB-KW"/>
</dbReference>
<feature type="binding site" evidence="16">
    <location>
        <position position="66"/>
    </location>
    <ligand>
        <name>[4Fe-4S] cluster</name>
        <dbReference type="ChEBI" id="CHEBI:49883"/>
        <note>4Fe-4S-S-AdoMet</note>
    </ligand>
</feature>
<dbReference type="PROSITE" id="PS51918">
    <property type="entry name" value="RADICAL_SAM"/>
    <property type="match status" value="1"/>
</dbReference>
<feature type="binding site" evidence="15">
    <location>
        <position position="217"/>
    </location>
    <ligand>
        <name>S-adenosyl-L-methionine</name>
        <dbReference type="ChEBI" id="CHEBI:59789"/>
        <label>2</label>
    </ligand>
</feature>
<evidence type="ECO:0000256" key="16">
    <source>
        <dbReference type="PIRSR" id="PIRSR000167-2"/>
    </source>
</evidence>
<comment type="cofactor">
    <cofactor evidence="14 16">
        <name>[4Fe-4S] cluster</name>
        <dbReference type="ChEBI" id="CHEBI:49883"/>
    </cofactor>
    <text evidence="14 16">Binds 1 [4Fe-4S] cluster. The cluster is coordinated with 3 cysteines and an exchangeable S-adenosyl-L-methionine.</text>
</comment>